<dbReference type="EMBL" id="BAAAYN010000066">
    <property type="protein sequence ID" value="GAA3397530.1"/>
    <property type="molecule type" value="Genomic_DNA"/>
</dbReference>
<evidence type="ECO:0000313" key="2">
    <source>
        <dbReference type="EMBL" id="GAA3397530.1"/>
    </source>
</evidence>
<name>A0ABP6TCF9_9ACTN</name>
<sequence>MTPSSRESSEELGAAIRGRRLELGLTIEQAALAAGVGSESWRRYELGKAIRVDKIRGVCRALRWQSLPALADDVSSAGTGTDTNWERVLEWDVYSPQMAAVHGDPQARIFALGYQLLIEEQLKQDIAALSSRPRGSHLGELGGSAWLDRYLPKRWLTRYDYEFCYQVLAVATAVRNRLAAPKEESVRIARCPLDAIMLYLIVEDGYSAFVFGEGDNPANLVDVGAWLLKLTGKDTNRAYAALYDDAVRVPVGDPWYFDHWFDEFE</sequence>
<dbReference type="Gene3D" id="1.10.260.40">
    <property type="entry name" value="lambda repressor-like DNA-binding domains"/>
    <property type="match status" value="1"/>
</dbReference>
<feature type="domain" description="HTH cro/C1-type" evidence="1">
    <location>
        <begin position="16"/>
        <end position="70"/>
    </location>
</feature>
<dbReference type="PROSITE" id="PS50943">
    <property type="entry name" value="HTH_CROC1"/>
    <property type="match status" value="1"/>
</dbReference>
<gene>
    <name evidence="2" type="ORF">GCM10020369_78090</name>
</gene>
<dbReference type="InterPro" id="IPR010982">
    <property type="entry name" value="Lambda_DNA-bd_dom_sf"/>
</dbReference>
<proteinExistence type="predicted"/>
<dbReference type="SUPFAM" id="SSF47413">
    <property type="entry name" value="lambda repressor-like DNA-binding domains"/>
    <property type="match status" value="1"/>
</dbReference>
<reference evidence="3" key="1">
    <citation type="journal article" date="2019" name="Int. J. Syst. Evol. Microbiol.">
        <title>The Global Catalogue of Microorganisms (GCM) 10K type strain sequencing project: providing services to taxonomists for standard genome sequencing and annotation.</title>
        <authorList>
            <consortium name="The Broad Institute Genomics Platform"/>
            <consortium name="The Broad Institute Genome Sequencing Center for Infectious Disease"/>
            <person name="Wu L."/>
            <person name="Ma J."/>
        </authorList>
    </citation>
    <scope>NUCLEOTIDE SEQUENCE [LARGE SCALE GENOMIC DNA]</scope>
    <source>
        <strain evidence="3">JCM 9458</strain>
    </source>
</reference>
<accession>A0ABP6TCF9</accession>
<dbReference type="InterPro" id="IPR001387">
    <property type="entry name" value="Cro/C1-type_HTH"/>
</dbReference>
<protein>
    <recommendedName>
        <fullName evidence="1">HTH cro/C1-type domain-containing protein</fullName>
    </recommendedName>
</protein>
<evidence type="ECO:0000313" key="3">
    <source>
        <dbReference type="Proteomes" id="UP001501676"/>
    </source>
</evidence>
<organism evidence="2 3">
    <name type="scientific">Cryptosporangium minutisporangium</name>
    <dbReference type="NCBI Taxonomy" id="113569"/>
    <lineage>
        <taxon>Bacteria</taxon>
        <taxon>Bacillati</taxon>
        <taxon>Actinomycetota</taxon>
        <taxon>Actinomycetes</taxon>
        <taxon>Cryptosporangiales</taxon>
        <taxon>Cryptosporangiaceae</taxon>
        <taxon>Cryptosporangium</taxon>
    </lineage>
</organism>
<dbReference type="CDD" id="cd00093">
    <property type="entry name" value="HTH_XRE"/>
    <property type="match status" value="1"/>
</dbReference>
<keyword evidence="3" id="KW-1185">Reference proteome</keyword>
<comment type="caution">
    <text evidence="2">The sequence shown here is derived from an EMBL/GenBank/DDBJ whole genome shotgun (WGS) entry which is preliminary data.</text>
</comment>
<dbReference type="RefSeq" id="WP_345733362.1">
    <property type="nucleotide sequence ID" value="NZ_BAAAYN010000066.1"/>
</dbReference>
<dbReference type="Proteomes" id="UP001501676">
    <property type="component" value="Unassembled WGS sequence"/>
</dbReference>
<evidence type="ECO:0000259" key="1">
    <source>
        <dbReference type="PROSITE" id="PS50943"/>
    </source>
</evidence>